<keyword evidence="4" id="KW-1185">Reference proteome</keyword>
<keyword evidence="1" id="KW-0472">Membrane</keyword>
<organism evidence="3 4">
    <name type="scientific">Alkalibacillus haloalkaliphilus</name>
    <dbReference type="NCBI Taxonomy" id="94136"/>
    <lineage>
        <taxon>Bacteria</taxon>
        <taxon>Bacillati</taxon>
        <taxon>Bacillota</taxon>
        <taxon>Bacilli</taxon>
        <taxon>Bacillales</taxon>
        <taxon>Bacillaceae</taxon>
        <taxon>Alkalibacillus</taxon>
    </lineage>
</organism>
<dbReference type="RefSeq" id="WP_170236033.1">
    <property type="nucleotide sequence ID" value="NZ_BJYA01000012.1"/>
</dbReference>
<keyword evidence="1" id="KW-1133">Transmembrane helix</keyword>
<gene>
    <name evidence="3" type="ORF">AHA02nite_18090</name>
</gene>
<dbReference type="GO" id="GO:0008081">
    <property type="term" value="F:phosphoric diester hydrolase activity"/>
    <property type="evidence" value="ECO:0007669"/>
    <property type="project" value="InterPro"/>
</dbReference>
<dbReference type="InterPro" id="IPR018476">
    <property type="entry name" value="GlyceroP-diester-Pdiesterase_M"/>
</dbReference>
<dbReference type="InterPro" id="IPR017946">
    <property type="entry name" value="PLC-like_Pdiesterase_TIM-brl"/>
</dbReference>
<feature type="domain" description="GP-PDE" evidence="2">
    <location>
        <begin position="353"/>
        <end position="584"/>
    </location>
</feature>
<name>A0A511W7K1_9BACI</name>
<dbReference type="Gene3D" id="3.20.20.190">
    <property type="entry name" value="Phosphatidylinositol (PI) phosphodiesterase"/>
    <property type="match status" value="1"/>
</dbReference>
<dbReference type="EMBL" id="BJYA01000012">
    <property type="protein sequence ID" value="GEN46033.1"/>
    <property type="molecule type" value="Genomic_DNA"/>
</dbReference>
<feature type="transmembrane region" description="Helical" evidence="1">
    <location>
        <begin position="20"/>
        <end position="42"/>
    </location>
</feature>
<evidence type="ECO:0000256" key="1">
    <source>
        <dbReference type="SAM" id="Phobius"/>
    </source>
</evidence>
<reference evidence="3 4" key="1">
    <citation type="submission" date="2019-07" db="EMBL/GenBank/DDBJ databases">
        <title>Whole genome shotgun sequence of Alkalibacillus haloalkaliphilus NBRC 103110.</title>
        <authorList>
            <person name="Hosoyama A."/>
            <person name="Uohara A."/>
            <person name="Ohji S."/>
            <person name="Ichikawa N."/>
        </authorList>
    </citation>
    <scope>NUCLEOTIDE SEQUENCE [LARGE SCALE GENOMIC DNA]</scope>
    <source>
        <strain evidence="3 4">NBRC 103110</strain>
    </source>
</reference>
<dbReference type="GO" id="GO:0006629">
    <property type="term" value="P:lipid metabolic process"/>
    <property type="evidence" value="ECO:0007669"/>
    <property type="project" value="InterPro"/>
</dbReference>
<accession>A0A511W7K1</accession>
<keyword evidence="1" id="KW-0812">Transmembrane</keyword>
<proteinExistence type="predicted"/>
<dbReference type="Pfam" id="PF10110">
    <property type="entry name" value="GPDPase_memb"/>
    <property type="match status" value="1"/>
</dbReference>
<evidence type="ECO:0000313" key="4">
    <source>
        <dbReference type="Proteomes" id="UP000321440"/>
    </source>
</evidence>
<dbReference type="PROSITE" id="PS51704">
    <property type="entry name" value="GP_PDE"/>
    <property type="match status" value="1"/>
</dbReference>
<dbReference type="InterPro" id="IPR030395">
    <property type="entry name" value="GP_PDE_dom"/>
</dbReference>
<feature type="transmembrane region" description="Helical" evidence="1">
    <location>
        <begin position="321"/>
        <end position="338"/>
    </location>
</feature>
<dbReference type="PANTHER" id="PTHR46211">
    <property type="entry name" value="GLYCEROPHOSPHORYL DIESTER PHOSPHODIESTERASE"/>
    <property type="match status" value="1"/>
</dbReference>
<feature type="transmembrane region" description="Helical" evidence="1">
    <location>
        <begin position="158"/>
        <end position="181"/>
    </location>
</feature>
<feature type="transmembrane region" description="Helical" evidence="1">
    <location>
        <begin position="119"/>
        <end position="138"/>
    </location>
</feature>
<feature type="transmembrane region" description="Helical" evidence="1">
    <location>
        <begin position="62"/>
        <end position="93"/>
    </location>
</feature>
<dbReference type="SUPFAM" id="SSF51695">
    <property type="entry name" value="PLC-like phosphodiesterases"/>
    <property type="match status" value="1"/>
</dbReference>
<sequence>MFQVFNNSLNDFRKTYPKHITFALIYTVLTSVLFMPIISFIFNRILMLIGAPTVINHDVYSIALSYSGAIALTVVGLMVFALIFIEFGVFIVLAQQHFFNQSITLANAFLTAVSKTPKLISVSILPLIMVLFLLVPFVETPIDRVVYDLNMDILYSGHLSLSYLSIAVYFGLLVLVLYIILRWIFAIHYIVIEGLNVRKAIKQSMRLTKGNKKSVLVNVIAINLLIFALSTLLIYLISLIPSGMVGTIIGDLIEHYLVTISTVIAALSTLVLVPINMIILTRLFYQFKQDYDEVTDKLKVVESKKLAKTERKAFKFFKSKRYLVVLLLIVYVTGVFAYNQTVSGNLVYLDWSVEVASHRGDSVNAPENSMSGVQSAIEKGINVIEIDIQLTEDGVAVLHHDMSLMRMAGEPERISELTYEELSELEIGSSYSEEYAGEPIPKLEDVIEVAQEAGVRLLLDLKPDDNEAELAQEIVRLIEEYEAENDFYAMAFNNQVLREIRALNEDIEIGQILFTAVGDLSRLDVDFYTVHQTMLSESLVEEARQDGRGVWVWSTNIDRTANQILQYDVDGIITKTPDVVLRMFELRE</sequence>
<feature type="transmembrane region" description="Helical" evidence="1">
    <location>
        <begin position="215"/>
        <end position="237"/>
    </location>
</feature>
<dbReference type="Proteomes" id="UP000321440">
    <property type="component" value="Unassembled WGS sequence"/>
</dbReference>
<dbReference type="AlphaFoldDB" id="A0A511W7K1"/>
<feature type="transmembrane region" description="Helical" evidence="1">
    <location>
        <begin position="257"/>
        <end position="279"/>
    </location>
</feature>
<comment type="caution">
    <text evidence="3">The sequence shown here is derived from an EMBL/GenBank/DDBJ whole genome shotgun (WGS) entry which is preliminary data.</text>
</comment>
<evidence type="ECO:0000313" key="3">
    <source>
        <dbReference type="EMBL" id="GEN46033.1"/>
    </source>
</evidence>
<dbReference type="Pfam" id="PF03009">
    <property type="entry name" value="GDPD"/>
    <property type="match status" value="1"/>
</dbReference>
<dbReference type="PANTHER" id="PTHR46211:SF8">
    <property type="entry name" value="PHOSPHODIESTERASE"/>
    <property type="match status" value="1"/>
</dbReference>
<evidence type="ECO:0000259" key="2">
    <source>
        <dbReference type="PROSITE" id="PS51704"/>
    </source>
</evidence>
<protein>
    <submittedName>
        <fullName evidence="3">Glycerophosphoryl diester phosphodiesterase</fullName>
    </submittedName>
</protein>